<reference evidence="2" key="1">
    <citation type="submission" date="2022-12" db="EMBL/GenBank/DDBJ databases">
        <title>Reference genome sequencing for broad-spectrum identification of bacterial and archaeal isolates by mass spectrometry.</title>
        <authorList>
            <person name="Sekiguchi Y."/>
            <person name="Tourlousse D.M."/>
        </authorList>
    </citation>
    <scope>NUCLEOTIDE SEQUENCE</scope>
    <source>
        <strain evidence="2">TSL-P1</strain>
    </source>
</reference>
<organism evidence="2 3">
    <name type="scientific">Thermodesulfovibrio yellowstonii</name>
    <dbReference type="NCBI Taxonomy" id="28262"/>
    <lineage>
        <taxon>Bacteria</taxon>
        <taxon>Pseudomonadati</taxon>
        <taxon>Nitrospirota</taxon>
        <taxon>Thermodesulfovibrionia</taxon>
        <taxon>Thermodesulfovibrionales</taxon>
        <taxon>Thermodesulfovibrionaceae</taxon>
        <taxon>Thermodesulfovibrio</taxon>
    </lineage>
</organism>
<proteinExistence type="predicted"/>
<keyword evidence="3" id="KW-1185">Reference proteome</keyword>
<protein>
    <submittedName>
        <fullName evidence="2">Serine/threonine phosphatase type 1</fullName>
    </submittedName>
</protein>
<evidence type="ECO:0000313" key="3">
    <source>
        <dbReference type="Proteomes" id="UP001144297"/>
    </source>
</evidence>
<dbReference type="InterPro" id="IPR006186">
    <property type="entry name" value="Ser/Thr-sp_prot-phosphatase"/>
</dbReference>
<dbReference type="Gene3D" id="3.60.21.10">
    <property type="match status" value="1"/>
</dbReference>
<dbReference type="EMBL" id="BSDX01000001">
    <property type="protein sequence ID" value="GLI54383.1"/>
    <property type="molecule type" value="Genomic_DNA"/>
</dbReference>
<accession>A0A9W6GFL9</accession>
<gene>
    <name evidence="2" type="ORF">TISLANDTSLP1_20760</name>
</gene>
<evidence type="ECO:0000313" key="2">
    <source>
        <dbReference type="EMBL" id="GLI54383.1"/>
    </source>
</evidence>
<dbReference type="SUPFAM" id="SSF56300">
    <property type="entry name" value="Metallo-dependent phosphatases"/>
    <property type="match status" value="1"/>
</dbReference>
<dbReference type="Pfam" id="PF00149">
    <property type="entry name" value="Metallophos"/>
    <property type="match status" value="1"/>
</dbReference>
<sequence>MRSEVLYNPELIENLEPDSIIQVFKTTTEILRQEPPYIKLNFVEGEAVFAGDTHGDFSTTKYIVKRFFLQETKNCLIFLGDYIDREPEPEGSLYNLLYLCLLKLNFPDRIFLLKGNHEAHYSVFCYPYAFDKELIDIFGTTGVKIHDVAISLFREMPLMIQTINGIVASHAGFPFHGQQIDDKSKQDLILEILWSDAAISPMFRGFGIPKFTEEQLISFLNSINASCFIRGHDYHIAGKAIYSNKCITVFTSRRYASIAGITVAIVDLSQKINDARDVVLENLTSYLDAWR</sequence>
<dbReference type="PANTHER" id="PTHR11668">
    <property type="entry name" value="SERINE/THREONINE PROTEIN PHOSPHATASE"/>
    <property type="match status" value="1"/>
</dbReference>
<dbReference type="SMART" id="SM00156">
    <property type="entry name" value="PP2Ac"/>
    <property type="match status" value="1"/>
</dbReference>
<dbReference type="Proteomes" id="UP001144297">
    <property type="component" value="Unassembled WGS sequence"/>
</dbReference>
<dbReference type="CDD" id="cd00144">
    <property type="entry name" value="MPP_PPP_family"/>
    <property type="match status" value="1"/>
</dbReference>
<name>A0A9W6GFL9_9BACT</name>
<dbReference type="InterPro" id="IPR050341">
    <property type="entry name" value="PP1_catalytic_subunit"/>
</dbReference>
<dbReference type="PROSITE" id="PS00125">
    <property type="entry name" value="SER_THR_PHOSPHATASE"/>
    <property type="match status" value="1"/>
</dbReference>
<dbReference type="InterPro" id="IPR004843">
    <property type="entry name" value="Calcineurin-like_PHP"/>
</dbReference>
<evidence type="ECO:0000259" key="1">
    <source>
        <dbReference type="PROSITE" id="PS00125"/>
    </source>
</evidence>
<feature type="domain" description="Serine/threonine specific protein phosphatases" evidence="1">
    <location>
        <begin position="113"/>
        <end position="118"/>
    </location>
</feature>
<dbReference type="InterPro" id="IPR029052">
    <property type="entry name" value="Metallo-depent_PP-like"/>
</dbReference>
<dbReference type="PANTHER" id="PTHR11668:SF496">
    <property type="entry name" value="SERINE_THREONINE-PROTEIN PHOSPHATASE"/>
    <property type="match status" value="1"/>
</dbReference>
<dbReference type="GO" id="GO:0016787">
    <property type="term" value="F:hydrolase activity"/>
    <property type="evidence" value="ECO:0007669"/>
    <property type="project" value="InterPro"/>
</dbReference>
<comment type="caution">
    <text evidence="2">The sequence shown here is derived from an EMBL/GenBank/DDBJ whole genome shotgun (WGS) entry which is preliminary data.</text>
</comment>
<dbReference type="AlphaFoldDB" id="A0A9W6GFL9"/>